<feature type="region of interest" description="Disordered" evidence="1">
    <location>
        <begin position="161"/>
        <end position="250"/>
    </location>
</feature>
<evidence type="ECO:0000256" key="1">
    <source>
        <dbReference type="SAM" id="MobiDB-lite"/>
    </source>
</evidence>
<feature type="compositionally biased region" description="Basic and acidic residues" evidence="1">
    <location>
        <begin position="238"/>
        <end position="250"/>
    </location>
</feature>
<organism evidence="2 3">
    <name type="scientific">Caenorhabditis bovis</name>
    <dbReference type="NCBI Taxonomy" id="2654633"/>
    <lineage>
        <taxon>Eukaryota</taxon>
        <taxon>Metazoa</taxon>
        <taxon>Ecdysozoa</taxon>
        <taxon>Nematoda</taxon>
        <taxon>Chromadorea</taxon>
        <taxon>Rhabditida</taxon>
        <taxon>Rhabditina</taxon>
        <taxon>Rhabditomorpha</taxon>
        <taxon>Rhabditoidea</taxon>
        <taxon>Rhabditidae</taxon>
        <taxon>Peloderinae</taxon>
        <taxon>Caenorhabditis</taxon>
    </lineage>
</organism>
<dbReference type="Proteomes" id="UP000494206">
    <property type="component" value="Unassembled WGS sequence"/>
</dbReference>
<protein>
    <submittedName>
        <fullName evidence="2">Uncharacterized protein</fullName>
    </submittedName>
</protein>
<evidence type="ECO:0000313" key="3">
    <source>
        <dbReference type="Proteomes" id="UP000494206"/>
    </source>
</evidence>
<name>A0A8S1F0L5_9PELO</name>
<feature type="compositionally biased region" description="Basic and acidic residues" evidence="1">
    <location>
        <begin position="188"/>
        <end position="204"/>
    </location>
</feature>
<dbReference type="EMBL" id="CADEPM010000006">
    <property type="protein sequence ID" value="CAB3407493.1"/>
    <property type="molecule type" value="Genomic_DNA"/>
</dbReference>
<gene>
    <name evidence="2" type="ORF">CBOVIS_LOCUS9415</name>
</gene>
<accession>A0A8S1F0L5</accession>
<proteinExistence type="predicted"/>
<dbReference type="OrthoDB" id="5869535at2759"/>
<keyword evidence="3" id="KW-1185">Reference proteome</keyword>
<reference evidence="2 3" key="1">
    <citation type="submission" date="2020-04" db="EMBL/GenBank/DDBJ databases">
        <authorList>
            <person name="Laetsch R D."/>
            <person name="Stevens L."/>
            <person name="Kumar S."/>
            <person name="Blaxter L. M."/>
        </authorList>
    </citation>
    <scope>NUCLEOTIDE SEQUENCE [LARGE SCALE GENOMIC DNA]</scope>
</reference>
<evidence type="ECO:0000313" key="2">
    <source>
        <dbReference type="EMBL" id="CAB3407493.1"/>
    </source>
</evidence>
<dbReference type="AlphaFoldDB" id="A0A8S1F0L5"/>
<comment type="caution">
    <text evidence="2">The sequence shown here is derived from an EMBL/GenBank/DDBJ whole genome shotgun (WGS) entry which is preliminary data.</text>
</comment>
<sequence>MSLDRGDRVIVMMLRSLCGCSNRSKVGDGVEQISANAEKSANVFLVCTQSMLQRSLIGKLTSTMEQRCVMPVKMQLIKPTADKIQNSHLLKIEKKHEIAEEAWMVFVFSGKDCQKRVSEGVKELRALYSLEKRDIYFTDSATTCAHEEHIWFSPDEVAVNGEVAPAPDEPKPTTSEPEPVEAPIAADNDEKVGNGEEIIEKPSENVETNEVPLEIAENPENPGDGATTEVISNTAEILDEHRQSPKPIEA</sequence>